<sequence length="341" mass="39496">MSTAKSGKSEIKTEPFPLISIIIPVYNGSNFLKEAIDSSINQKYQNIEVIVVNDGSNDDGKTEQIAKSYANKIRYFSKTNGGVSSALNFGIKKSRGQWISWLSHDDIYPVDRLSGLLKVLEKNPDAKFIYGKALLVDENKKPLPNGLYDWKQDNKVPLVRQFLKSNKISGCTTLVHKEIFEKVGLFNEANKTAQDYEMWALISAYYKMYRANVVAVYSRWHKDMGTQVLSDRVKKDVLLALKNIDNKLPIQKIYPEIININDNKVVASYHNMLGDFYLSKWELTEIAQKHYLISKNIWPSFLNQAYYRFVFGIPVYKIYRKIRFRCNYVFWKLTKIINKHG</sequence>
<proteinExistence type="predicted"/>
<protein>
    <recommendedName>
        <fullName evidence="1">Glycosyltransferase 2-like domain-containing protein</fullName>
    </recommendedName>
</protein>
<comment type="caution">
    <text evidence="2">The sequence shown here is derived from an EMBL/GenBank/DDBJ whole genome shotgun (WGS) entry which is preliminary data.</text>
</comment>
<dbReference type="EMBL" id="PCSR01000028">
    <property type="protein sequence ID" value="PIP53402.1"/>
    <property type="molecule type" value="Genomic_DNA"/>
</dbReference>
<accession>A0A2H0B6W5</accession>
<dbReference type="InterPro" id="IPR029044">
    <property type="entry name" value="Nucleotide-diphossugar_trans"/>
</dbReference>
<dbReference type="GO" id="GO:0016758">
    <property type="term" value="F:hexosyltransferase activity"/>
    <property type="evidence" value="ECO:0007669"/>
    <property type="project" value="UniProtKB-ARBA"/>
</dbReference>
<evidence type="ECO:0000313" key="2">
    <source>
        <dbReference type="EMBL" id="PIP53402.1"/>
    </source>
</evidence>
<dbReference type="Proteomes" id="UP000229459">
    <property type="component" value="Unassembled WGS sequence"/>
</dbReference>
<dbReference type="PANTHER" id="PTHR22916">
    <property type="entry name" value="GLYCOSYLTRANSFERASE"/>
    <property type="match status" value="1"/>
</dbReference>
<evidence type="ECO:0000313" key="3">
    <source>
        <dbReference type="Proteomes" id="UP000229459"/>
    </source>
</evidence>
<organism evidence="2 3">
    <name type="scientific">Candidatus Beckwithbacteria bacterium CG23_combo_of_CG06-09_8_20_14_all_34_8</name>
    <dbReference type="NCBI Taxonomy" id="1974497"/>
    <lineage>
        <taxon>Bacteria</taxon>
        <taxon>Candidatus Beckwithiibacteriota</taxon>
    </lineage>
</organism>
<gene>
    <name evidence="2" type="ORF">COX08_01215</name>
</gene>
<dbReference type="Gene3D" id="3.90.550.10">
    <property type="entry name" value="Spore Coat Polysaccharide Biosynthesis Protein SpsA, Chain A"/>
    <property type="match status" value="1"/>
</dbReference>
<feature type="domain" description="Glycosyltransferase 2-like" evidence="1">
    <location>
        <begin position="20"/>
        <end position="183"/>
    </location>
</feature>
<dbReference type="PANTHER" id="PTHR22916:SF3">
    <property type="entry name" value="UDP-GLCNAC:BETAGAL BETA-1,3-N-ACETYLGLUCOSAMINYLTRANSFERASE-LIKE PROTEIN 1"/>
    <property type="match status" value="1"/>
</dbReference>
<dbReference type="AlphaFoldDB" id="A0A2H0B6W5"/>
<dbReference type="SUPFAM" id="SSF53448">
    <property type="entry name" value="Nucleotide-diphospho-sugar transferases"/>
    <property type="match status" value="1"/>
</dbReference>
<reference evidence="2 3" key="1">
    <citation type="submission" date="2017-09" db="EMBL/GenBank/DDBJ databases">
        <title>Depth-based differentiation of microbial function through sediment-hosted aquifers and enrichment of novel symbionts in the deep terrestrial subsurface.</title>
        <authorList>
            <person name="Probst A.J."/>
            <person name="Ladd B."/>
            <person name="Jarett J.K."/>
            <person name="Geller-Mcgrath D.E."/>
            <person name="Sieber C.M."/>
            <person name="Emerson J.B."/>
            <person name="Anantharaman K."/>
            <person name="Thomas B.C."/>
            <person name="Malmstrom R."/>
            <person name="Stieglmeier M."/>
            <person name="Klingl A."/>
            <person name="Woyke T."/>
            <person name="Ryan C.M."/>
            <person name="Banfield J.F."/>
        </authorList>
    </citation>
    <scope>NUCLEOTIDE SEQUENCE [LARGE SCALE GENOMIC DNA]</scope>
    <source>
        <strain evidence="2">CG23_combo_of_CG06-09_8_20_14_all_34_8</strain>
    </source>
</reference>
<name>A0A2H0B6W5_9BACT</name>
<evidence type="ECO:0000259" key="1">
    <source>
        <dbReference type="Pfam" id="PF00535"/>
    </source>
</evidence>
<dbReference type="Pfam" id="PF00535">
    <property type="entry name" value="Glycos_transf_2"/>
    <property type="match status" value="1"/>
</dbReference>
<dbReference type="InterPro" id="IPR001173">
    <property type="entry name" value="Glyco_trans_2-like"/>
</dbReference>